<dbReference type="Proteomes" id="UP001500962">
    <property type="component" value="Unassembled WGS sequence"/>
</dbReference>
<dbReference type="EMBL" id="BAAADN010000061">
    <property type="protein sequence ID" value="GAA0473041.1"/>
    <property type="molecule type" value="Genomic_DNA"/>
</dbReference>
<name>A0AAV3SJM0_HALDO</name>
<keyword evidence="1" id="KW-0472">Membrane</keyword>
<reference evidence="2" key="1">
    <citation type="journal article" date="2014" name="Int. J. Syst. Evol. Microbiol.">
        <title>Complete genome sequence of Corynebacterium casei LMG S-19264T (=DSM 44701T), isolated from a smear-ripened cheese.</title>
        <authorList>
            <consortium name="US DOE Joint Genome Institute (JGI-PGF)"/>
            <person name="Walter F."/>
            <person name="Albersmeier A."/>
            <person name="Kalinowski J."/>
            <person name="Ruckert C."/>
        </authorList>
    </citation>
    <scope>NUCLEOTIDE SEQUENCE</scope>
    <source>
        <strain evidence="2">JCM 12289</strain>
    </source>
</reference>
<organism evidence="2 3">
    <name type="scientific">Halococcus dombrowskii</name>
    <dbReference type="NCBI Taxonomy" id="179637"/>
    <lineage>
        <taxon>Archaea</taxon>
        <taxon>Methanobacteriati</taxon>
        <taxon>Methanobacteriota</taxon>
        <taxon>Stenosarchaea group</taxon>
        <taxon>Halobacteria</taxon>
        <taxon>Halobacteriales</taxon>
        <taxon>Halococcaceae</taxon>
        <taxon>Halococcus</taxon>
    </lineage>
</organism>
<feature type="transmembrane region" description="Helical" evidence="1">
    <location>
        <begin position="48"/>
        <end position="70"/>
    </location>
</feature>
<comment type="caution">
    <text evidence="2">The sequence shown here is derived from an EMBL/GenBank/DDBJ whole genome shotgun (WGS) entry which is preliminary data.</text>
</comment>
<keyword evidence="1" id="KW-1133">Transmembrane helix</keyword>
<protein>
    <submittedName>
        <fullName evidence="2">Uncharacterized protein</fullName>
    </submittedName>
</protein>
<dbReference type="AlphaFoldDB" id="A0AAV3SJM0"/>
<gene>
    <name evidence="2" type="ORF">GCM10008985_32170</name>
</gene>
<proteinExistence type="predicted"/>
<evidence type="ECO:0000313" key="3">
    <source>
        <dbReference type="Proteomes" id="UP001500962"/>
    </source>
</evidence>
<evidence type="ECO:0000313" key="2">
    <source>
        <dbReference type="EMBL" id="GAA0473041.1"/>
    </source>
</evidence>
<keyword evidence="1" id="KW-0812">Transmembrane</keyword>
<evidence type="ECO:0000256" key="1">
    <source>
        <dbReference type="SAM" id="Phobius"/>
    </source>
</evidence>
<feature type="transmembrane region" description="Helical" evidence="1">
    <location>
        <begin position="102"/>
        <end position="129"/>
    </location>
</feature>
<accession>A0AAV3SJM0</accession>
<reference evidence="2" key="2">
    <citation type="submission" date="2023-12" db="EMBL/GenBank/DDBJ databases">
        <authorList>
            <person name="Sun Q."/>
            <person name="Inoue M."/>
        </authorList>
    </citation>
    <scope>NUCLEOTIDE SEQUENCE</scope>
    <source>
        <strain evidence="2">JCM 12289</strain>
    </source>
</reference>
<sequence length="133" mass="12827">MLVAVIVIAMVAGMAIAMEPVAAAEGGGGGGGGSGGVGSSLGEALCNAGAGILLTAVFYIASIALIYLGVIDGIKAFAEGGGDDPRRRAGTGSTWRSAVKKFIGGVLVASAPTILSAIGFTLLSCVSAIDIIS</sequence>